<name>A0A5K3FAT0_MESCO</name>
<organism evidence="1">
    <name type="scientific">Mesocestoides corti</name>
    <name type="common">Flatworm</name>
    <dbReference type="NCBI Taxonomy" id="53468"/>
    <lineage>
        <taxon>Eukaryota</taxon>
        <taxon>Metazoa</taxon>
        <taxon>Spiralia</taxon>
        <taxon>Lophotrochozoa</taxon>
        <taxon>Platyhelminthes</taxon>
        <taxon>Cestoda</taxon>
        <taxon>Eucestoda</taxon>
        <taxon>Cyclophyllidea</taxon>
        <taxon>Mesocestoididae</taxon>
        <taxon>Mesocestoides</taxon>
    </lineage>
</organism>
<dbReference type="WBParaSite" id="MCU_006335-RA">
    <property type="protein sequence ID" value="MCU_006335-RA"/>
    <property type="gene ID" value="MCU_006335"/>
</dbReference>
<dbReference type="AlphaFoldDB" id="A0A5K3FAT0"/>
<protein>
    <submittedName>
        <fullName evidence="1">Secreted protein</fullName>
    </submittedName>
</protein>
<evidence type="ECO:0000313" key="1">
    <source>
        <dbReference type="WBParaSite" id="MCU_006335-RA"/>
    </source>
</evidence>
<proteinExistence type="predicted"/>
<reference evidence="1" key="1">
    <citation type="submission" date="2019-11" db="UniProtKB">
        <authorList>
            <consortium name="WormBaseParasite"/>
        </authorList>
    </citation>
    <scope>IDENTIFICATION</scope>
</reference>
<accession>A0A5K3FAT0</accession>
<sequence length="47" mass="5575">MPEKNSHEPMRITNHTTLCFYSRVSACQQIDRLMRKPIKVCFVTIFC</sequence>